<feature type="compositionally biased region" description="Polar residues" evidence="3">
    <location>
        <begin position="707"/>
        <end position="717"/>
    </location>
</feature>
<evidence type="ECO:0000256" key="1">
    <source>
        <dbReference type="PROSITE-ProRule" id="PRU00267"/>
    </source>
</evidence>
<dbReference type="SUPFAM" id="SSF47095">
    <property type="entry name" value="HMG-box"/>
    <property type="match status" value="1"/>
</dbReference>
<dbReference type="Pfam" id="PF00505">
    <property type="entry name" value="HMG_box"/>
    <property type="match status" value="1"/>
</dbReference>
<keyword evidence="1" id="KW-0539">Nucleus</keyword>
<evidence type="ECO:0000259" key="4">
    <source>
        <dbReference type="PROSITE" id="PS50118"/>
    </source>
</evidence>
<sequence length="856" mass="96319">MQPSHGNTSFPPVKVGSKSDSRVPKPPKPPEKPLMPYMRYSRKVWEQVKNSNPQSKLWEVGKIIGQMWRELPEDEKSLFVEEYESEKAQYTEALRQYHNSPSYQSWLAAKERAEKNIEEQEQERKQVAPRARERPDGQQNDLRESYILEDNEEDPEDQFTAKHVAAARFQRNHRLMLEILSDSRLPDPGQFITETRLNTLRMQVEQLKNHKRNLSQEIDNCEARHQSKIRRMKEESEKYIIDYEKLVSFCPIITEAQFGEMIIRAKCDMHREEEERRERQLAEIEARHKRAQQRQQREAEIMAEVERRRQQHALQQQRAQQQLHPPHAQHQALKEEENQRPCPENGEAIQPVHEGSHEIHSRPMQQPGLPSNPPSNTGTIHPHTVQPQIPHNIIPVAPGHLPSGYAPPPGPPRSVPHGHPPGVQPCQMYPPPIPQGQQPGNQTQVMQQYSQHGGYIPQHQSHTQHHYPPPPQYPPQTQQQISSHFAPNIIPPVPQQSQQIISAKPSSSFPKEPPPSSVSQVPLVTTKKTSSASSTSSTSSTSSSAVTSKKKKQTSKEKKAALSASASSNAPINEDQSSSGSLSTQTSGDPAMLPQPSRPPTSFLPSEYPVQHHPGMLVDANQPPPPPGYHAHPHVQQLPGYYHIGMQQHHIGHPPPHPHTPQHHSQHPQSQMHPIPSGSYPPPHMRPPGSPAYAVQGAGNYPPPSIPSQQALQTGNQPPGMYHHQATQQQPPHMMGPPGGQSNIWHHQESGYPPPHYSGGPRYPPVPLHSYHHPQQQRPYGMPPGPPQLQDSSQLASSPAMTSGSSVVPQQPSVPAPPPYQASSGGFWPQQPNIEYRQSDSNLRYYISFKIILERI</sequence>
<feature type="region of interest" description="Disordered" evidence="3">
    <location>
        <begin position="114"/>
        <end position="142"/>
    </location>
</feature>
<dbReference type="EMBL" id="CAAALY010021567">
    <property type="protein sequence ID" value="VEL14543.1"/>
    <property type="molecule type" value="Genomic_DNA"/>
</dbReference>
<feature type="compositionally biased region" description="Polar residues" evidence="3">
    <location>
        <begin position="1"/>
        <end position="10"/>
    </location>
</feature>
<feature type="compositionally biased region" description="Low complexity" evidence="3">
    <location>
        <begin position="495"/>
        <end position="510"/>
    </location>
</feature>
<evidence type="ECO:0000313" key="6">
    <source>
        <dbReference type="Proteomes" id="UP000784294"/>
    </source>
</evidence>
<feature type="compositionally biased region" description="Low complexity" evidence="3">
    <location>
        <begin position="517"/>
        <end position="547"/>
    </location>
</feature>
<comment type="caution">
    <text evidence="5">The sequence shown here is derived from an EMBL/GenBank/DDBJ whole genome shotgun (WGS) entry which is preliminary data.</text>
</comment>
<feature type="compositionally biased region" description="Polar residues" evidence="3">
    <location>
        <begin position="789"/>
        <end position="802"/>
    </location>
</feature>
<dbReference type="GO" id="GO:0045892">
    <property type="term" value="P:negative regulation of DNA-templated transcription"/>
    <property type="evidence" value="ECO:0007669"/>
    <property type="project" value="TreeGrafter"/>
</dbReference>
<feature type="compositionally biased region" description="Pro residues" evidence="3">
    <location>
        <begin position="752"/>
        <end position="767"/>
    </location>
</feature>
<dbReference type="OrthoDB" id="427030at2759"/>
<keyword evidence="2" id="KW-0175">Coiled coil</keyword>
<dbReference type="PANTHER" id="PTHR46232:SF1">
    <property type="entry name" value="SWI_SNF-RELATED MATRIX-ASSOCIATED ACTIN-DEPENDENT REGULATOR OF CHROMATIN SUBFAMILY E MEMBER 1"/>
    <property type="match status" value="1"/>
</dbReference>
<dbReference type="Gene3D" id="1.10.30.10">
    <property type="entry name" value="High mobility group box domain"/>
    <property type="match status" value="1"/>
</dbReference>
<evidence type="ECO:0000313" key="5">
    <source>
        <dbReference type="EMBL" id="VEL14543.1"/>
    </source>
</evidence>
<gene>
    <name evidence="5" type="ORF">PXEA_LOCUS7983</name>
</gene>
<feature type="compositionally biased region" description="Low complexity" evidence="3">
    <location>
        <begin position="561"/>
        <end position="589"/>
    </location>
</feature>
<dbReference type="InterPro" id="IPR036910">
    <property type="entry name" value="HMG_box_dom_sf"/>
</dbReference>
<keyword evidence="6" id="KW-1185">Reference proteome</keyword>
<dbReference type="InterPro" id="IPR009071">
    <property type="entry name" value="HMG_box_dom"/>
</dbReference>
<keyword evidence="1" id="KW-0238">DNA-binding</keyword>
<dbReference type="AlphaFoldDB" id="A0A3S4ZXN7"/>
<organism evidence="5 6">
    <name type="scientific">Protopolystoma xenopodis</name>
    <dbReference type="NCBI Taxonomy" id="117903"/>
    <lineage>
        <taxon>Eukaryota</taxon>
        <taxon>Metazoa</taxon>
        <taxon>Spiralia</taxon>
        <taxon>Lophotrochozoa</taxon>
        <taxon>Platyhelminthes</taxon>
        <taxon>Monogenea</taxon>
        <taxon>Polyopisthocotylea</taxon>
        <taxon>Polystomatidea</taxon>
        <taxon>Polystomatidae</taxon>
        <taxon>Protopolystoma</taxon>
    </lineage>
</organism>
<protein>
    <recommendedName>
        <fullName evidence="4">HMG box domain-containing protein</fullName>
    </recommendedName>
</protein>
<dbReference type="PROSITE" id="PS50118">
    <property type="entry name" value="HMG_BOX_2"/>
    <property type="match status" value="1"/>
</dbReference>
<dbReference type="CDD" id="cd21983">
    <property type="entry name" value="HMG-box_SMARCE1"/>
    <property type="match status" value="1"/>
</dbReference>
<feature type="compositionally biased region" description="Polar residues" evidence="3">
    <location>
        <begin position="374"/>
        <end position="389"/>
    </location>
</feature>
<feature type="compositionally biased region" description="Low complexity" evidence="3">
    <location>
        <begin position="435"/>
        <end position="448"/>
    </location>
</feature>
<dbReference type="Proteomes" id="UP000784294">
    <property type="component" value="Unassembled WGS sequence"/>
</dbReference>
<feature type="compositionally biased region" description="Low complexity" evidence="3">
    <location>
        <begin position="667"/>
        <end position="676"/>
    </location>
</feature>
<feature type="domain" description="HMG box" evidence="4">
    <location>
        <begin position="30"/>
        <end position="98"/>
    </location>
</feature>
<dbReference type="GO" id="GO:0031492">
    <property type="term" value="F:nucleosomal DNA binding"/>
    <property type="evidence" value="ECO:0007669"/>
    <property type="project" value="TreeGrafter"/>
</dbReference>
<evidence type="ECO:0000256" key="2">
    <source>
        <dbReference type="SAM" id="Coils"/>
    </source>
</evidence>
<feature type="compositionally biased region" description="Pro residues" evidence="3">
    <location>
        <begin position="679"/>
        <end position="690"/>
    </location>
</feature>
<dbReference type="GO" id="GO:0016922">
    <property type="term" value="F:nuclear receptor binding"/>
    <property type="evidence" value="ECO:0007669"/>
    <property type="project" value="TreeGrafter"/>
</dbReference>
<dbReference type="GO" id="GO:0016514">
    <property type="term" value="C:SWI/SNF complex"/>
    <property type="evidence" value="ECO:0007669"/>
    <property type="project" value="TreeGrafter"/>
</dbReference>
<accession>A0A3S4ZXN7</accession>
<dbReference type="SMART" id="SM00398">
    <property type="entry name" value="HMG"/>
    <property type="match status" value="1"/>
</dbReference>
<feature type="compositionally biased region" description="Basic and acidic residues" evidence="3">
    <location>
        <begin position="17"/>
        <end position="31"/>
    </location>
</feature>
<proteinExistence type="predicted"/>
<feature type="compositionally biased region" description="Pro residues" evidence="3">
    <location>
        <begin position="405"/>
        <end position="434"/>
    </location>
</feature>
<feature type="region of interest" description="Disordered" evidence="3">
    <location>
        <begin position="1"/>
        <end position="35"/>
    </location>
</feature>
<feature type="compositionally biased region" description="Low complexity" evidence="3">
    <location>
        <begin position="312"/>
        <end position="331"/>
    </location>
</feature>
<dbReference type="PANTHER" id="PTHR46232">
    <property type="entry name" value="SMARCE1 REGULATOR OF CHROMATIN"/>
    <property type="match status" value="1"/>
</dbReference>
<reference evidence="5" key="1">
    <citation type="submission" date="2018-11" db="EMBL/GenBank/DDBJ databases">
        <authorList>
            <consortium name="Pathogen Informatics"/>
        </authorList>
    </citation>
    <scope>NUCLEOTIDE SEQUENCE</scope>
</reference>
<feature type="region of interest" description="Disordered" evidence="3">
    <location>
        <begin position="306"/>
        <end position="833"/>
    </location>
</feature>
<feature type="coiled-coil region" evidence="2">
    <location>
        <begin position="197"/>
        <end position="238"/>
    </location>
</feature>
<feature type="DNA-binding region" description="HMG box" evidence="1">
    <location>
        <begin position="30"/>
        <end position="98"/>
    </location>
</feature>
<name>A0A3S4ZXN7_9PLAT</name>
<evidence type="ECO:0000256" key="3">
    <source>
        <dbReference type="SAM" id="MobiDB-lite"/>
    </source>
</evidence>